<gene>
    <name evidence="2" type="ORF">TrLO_g14973</name>
</gene>
<feature type="compositionally biased region" description="Acidic residues" evidence="1">
    <location>
        <begin position="193"/>
        <end position="206"/>
    </location>
</feature>
<dbReference type="EMBL" id="BRXW01000914">
    <property type="protein sequence ID" value="GMH79246.1"/>
    <property type="molecule type" value="Genomic_DNA"/>
</dbReference>
<feature type="compositionally biased region" description="Low complexity" evidence="1">
    <location>
        <begin position="46"/>
        <end position="75"/>
    </location>
</feature>
<feature type="compositionally biased region" description="Polar residues" evidence="1">
    <location>
        <begin position="170"/>
        <end position="190"/>
    </location>
</feature>
<sequence>MEKANHNGEVERASQKNTSRHGTPPTIITVKSSKQITAPNPFIQIDSNDGWNSSSSDDNPGPNLSNPNSSKSSFSKIYAPIFNSQSSSSTHQNNSQISPSSTLKTLRSKPYDPLLLPASPSLTLYEKLQKLGQQLPSNLSTSYTTLKTSISQTYSSWLANVDKEGEEGDSFNTDSTFSSVANSDFVNNYKNENEDEDVEYCDDSDRESEKSVDDSTDESTDEEGKEEEGEVGEKYDTVKEYYETVQN</sequence>
<organism evidence="2 3">
    <name type="scientific">Triparma laevis f. longispina</name>
    <dbReference type="NCBI Taxonomy" id="1714387"/>
    <lineage>
        <taxon>Eukaryota</taxon>
        <taxon>Sar</taxon>
        <taxon>Stramenopiles</taxon>
        <taxon>Ochrophyta</taxon>
        <taxon>Bolidophyceae</taxon>
        <taxon>Parmales</taxon>
        <taxon>Triparmaceae</taxon>
        <taxon>Triparma</taxon>
    </lineage>
</organism>
<name>A0A9W7AZ75_9STRA</name>
<protein>
    <submittedName>
        <fullName evidence="2">Uncharacterized protein</fullName>
    </submittedName>
</protein>
<evidence type="ECO:0000256" key="1">
    <source>
        <dbReference type="SAM" id="MobiDB-lite"/>
    </source>
</evidence>
<evidence type="ECO:0000313" key="2">
    <source>
        <dbReference type="EMBL" id="GMH79246.1"/>
    </source>
</evidence>
<reference evidence="3" key="1">
    <citation type="journal article" date="2023" name="Commun. Biol.">
        <title>Genome analysis of Parmales, the sister group of diatoms, reveals the evolutionary specialization of diatoms from phago-mixotrophs to photoautotrophs.</title>
        <authorList>
            <person name="Ban H."/>
            <person name="Sato S."/>
            <person name="Yoshikawa S."/>
            <person name="Yamada K."/>
            <person name="Nakamura Y."/>
            <person name="Ichinomiya M."/>
            <person name="Sato N."/>
            <person name="Blanc-Mathieu R."/>
            <person name="Endo H."/>
            <person name="Kuwata A."/>
            <person name="Ogata H."/>
        </authorList>
    </citation>
    <scope>NUCLEOTIDE SEQUENCE [LARGE SCALE GENOMIC DNA]</scope>
    <source>
        <strain evidence="3">NIES 3700</strain>
    </source>
</reference>
<feature type="compositionally biased region" description="Low complexity" evidence="1">
    <location>
        <begin position="83"/>
        <end position="98"/>
    </location>
</feature>
<feature type="region of interest" description="Disordered" evidence="1">
    <location>
        <begin position="1"/>
        <end position="112"/>
    </location>
</feature>
<comment type="caution">
    <text evidence="2">The sequence shown here is derived from an EMBL/GenBank/DDBJ whole genome shotgun (WGS) entry which is preliminary data.</text>
</comment>
<accession>A0A9W7AZ75</accession>
<feature type="compositionally biased region" description="Polar residues" evidence="1">
    <location>
        <begin position="29"/>
        <end position="38"/>
    </location>
</feature>
<feature type="compositionally biased region" description="Basic and acidic residues" evidence="1">
    <location>
        <begin position="1"/>
        <end position="14"/>
    </location>
</feature>
<dbReference type="Proteomes" id="UP001165122">
    <property type="component" value="Unassembled WGS sequence"/>
</dbReference>
<feature type="region of interest" description="Disordered" evidence="1">
    <location>
        <begin position="164"/>
        <end position="237"/>
    </location>
</feature>
<proteinExistence type="predicted"/>
<keyword evidence="3" id="KW-1185">Reference proteome</keyword>
<evidence type="ECO:0000313" key="3">
    <source>
        <dbReference type="Proteomes" id="UP001165122"/>
    </source>
</evidence>
<dbReference type="AlphaFoldDB" id="A0A9W7AZ75"/>
<feature type="compositionally biased region" description="Acidic residues" evidence="1">
    <location>
        <begin position="214"/>
        <end position="230"/>
    </location>
</feature>